<dbReference type="PANTHER" id="PTHR34773:SF1">
    <property type="entry name" value="FLAGELLAR SECRETION CHAPERONE FLIS"/>
    <property type="match status" value="1"/>
</dbReference>
<dbReference type="InterPro" id="IPR036584">
    <property type="entry name" value="FliS_sf"/>
</dbReference>
<comment type="subcellular location">
    <subcellularLocation>
        <location evidence="1">Cytoplasm</location>
        <location evidence="1">Cytosol</location>
    </subcellularLocation>
</comment>
<dbReference type="GO" id="GO:0071973">
    <property type="term" value="P:bacterial-type flagellum-dependent cell motility"/>
    <property type="evidence" value="ECO:0007669"/>
    <property type="project" value="TreeGrafter"/>
</dbReference>
<dbReference type="Pfam" id="PF02561">
    <property type="entry name" value="FliS"/>
    <property type="match status" value="1"/>
</dbReference>
<dbReference type="Gene3D" id="1.20.120.340">
    <property type="entry name" value="Flagellar protein FliS"/>
    <property type="match status" value="1"/>
</dbReference>
<gene>
    <name evidence="6" type="ORF">MNBD_GAMMA05-1549</name>
</gene>
<reference evidence="6" key="1">
    <citation type="submission" date="2018-06" db="EMBL/GenBank/DDBJ databases">
        <authorList>
            <person name="Zhirakovskaya E."/>
        </authorList>
    </citation>
    <scope>NUCLEOTIDE SEQUENCE</scope>
</reference>
<accession>A0A3B0WSV9</accession>
<keyword evidence="6" id="KW-0282">Flagellum</keyword>
<keyword evidence="4" id="KW-1005">Bacterial flagellum biogenesis</keyword>
<evidence type="ECO:0000256" key="5">
    <source>
        <dbReference type="ARBA" id="ARBA00023186"/>
    </source>
</evidence>
<sequence>MSYTTSKNSVSQYNSVNSYTGVTDANPHQLVQMLLDGALGKLSAVKGLIERNDTAKKGQVIGQAISIIGGLRSSLDMEKGGEIASNLDNVYEYMERQLVKANLKNDVIIIVEVVGLLREIKLAWESIPVDTRTKSPDLSIV</sequence>
<dbReference type="GO" id="GO:0044780">
    <property type="term" value="P:bacterial-type flagellum assembly"/>
    <property type="evidence" value="ECO:0007669"/>
    <property type="project" value="InterPro"/>
</dbReference>
<evidence type="ECO:0000313" key="6">
    <source>
        <dbReference type="EMBL" id="VAW54202.1"/>
    </source>
</evidence>
<organism evidence="6">
    <name type="scientific">hydrothermal vent metagenome</name>
    <dbReference type="NCBI Taxonomy" id="652676"/>
    <lineage>
        <taxon>unclassified sequences</taxon>
        <taxon>metagenomes</taxon>
        <taxon>ecological metagenomes</taxon>
    </lineage>
</organism>
<name>A0A3B0WSV9_9ZZZZ</name>
<dbReference type="SUPFAM" id="SSF101116">
    <property type="entry name" value="Flagellar export chaperone FliS"/>
    <property type="match status" value="1"/>
</dbReference>
<protein>
    <submittedName>
        <fullName evidence="6">Flagellar biosynthesis protein FliS</fullName>
    </submittedName>
</protein>
<dbReference type="CDD" id="cd16098">
    <property type="entry name" value="FliS"/>
    <property type="match status" value="1"/>
</dbReference>
<evidence type="ECO:0000256" key="4">
    <source>
        <dbReference type="ARBA" id="ARBA00022795"/>
    </source>
</evidence>
<evidence type="ECO:0000256" key="3">
    <source>
        <dbReference type="ARBA" id="ARBA00022490"/>
    </source>
</evidence>
<keyword evidence="6" id="KW-0969">Cilium</keyword>
<keyword evidence="6" id="KW-0966">Cell projection</keyword>
<dbReference type="EMBL" id="UOFE01000038">
    <property type="protein sequence ID" value="VAW54202.1"/>
    <property type="molecule type" value="Genomic_DNA"/>
</dbReference>
<evidence type="ECO:0000256" key="2">
    <source>
        <dbReference type="ARBA" id="ARBA00008787"/>
    </source>
</evidence>
<proteinExistence type="inferred from homology"/>
<comment type="similarity">
    <text evidence="2">Belongs to the FliS family.</text>
</comment>
<keyword evidence="3" id="KW-0963">Cytoplasm</keyword>
<dbReference type="NCBIfam" id="TIGR00208">
    <property type="entry name" value="fliS"/>
    <property type="match status" value="1"/>
</dbReference>
<keyword evidence="5" id="KW-0143">Chaperone</keyword>
<dbReference type="PANTHER" id="PTHR34773">
    <property type="entry name" value="FLAGELLAR SECRETION CHAPERONE FLIS"/>
    <property type="match status" value="1"/>
</dbReference>
<dbReference type="InterPro" id="IPR003713">
    <property type="entry name" value="FliS"/>
</dbReference>
<dbReference type="PIRSF" id="PIRSF039090">
    <property type="entry name" value="Flis"/>
    <property type="match status" value="1"/>
</dbReference>
<dbReference type="GO" id="GO:0005829">
    <property type="term" value="C:cytosol"/>
    <property type="evidence" value="ECO:0007669"/>
    <property type="project" value="UniProtKB-SubCell"/>
</dbReference>
<evidence type="ECO:0000256" key="1">
    <source>
        <dbReference type="ARBA" id="ARBA00004514"/>
    </source>
</evidence>
<dbReference type="AlphaFoldDB" id="A0A3B0WSV9"/>